<feature type="compositionally biased region" description="Basic and acidic residues" evidence="1">
    <location>
        <begin position="149"/>
        <end position="158"/>
    </location>
</feature>
<feature type="region of interest" description="Disordered" evidence="1">
    <location>
        <begin position="1"/>
        <end position="23"/>
    </location>
</feature>
<feature type="non-terminal residue" evidence="2">
    <location>
        <position position="1"/>
    </location>
</feature>
<feature type="compositionally biased region" description="Polar residues" evidence="1">
    <location>
        <begin position="63"/>
        <end position="73"/>
    </location>
</feature>
<dbReference type="EMBL" id="JACVVK020000559">
    <property type="protein sequence ID" value="KAK7466045.1"/>
    <property type="molecule type" value="Genomic_DNA"/>
</dbReference>
<comment type="caution">
    <text evidence="2">The sequence shown here is derived from an EMBL/GenBank/DDBJ whole genome shotgun (WGS) entry which is preliminary data.</text>
</comment>
<reference evidence="2 3" key="1">
    <citation type="journal article" date="2023" name="Sci. Data">
        <title>Genome assembly of the Korean intertidal mud-creeper Batillaria attramentaria.</title>
        <authorList>
            <person name="Patra A.K."/>
            <person name="Ho P.T."/>
            <person name="Jun S."/>
            <person name="Lee S.J."/>
            <person name="Kim Y."/>
            <person name="Won Y.J."/>
        </authorList>
    </citation>
    <scope>NUCLEOTIDE SEQUENCE [LARGE SCALE GENOMIC DNA]</scope>
    <source>
        <strain evidence="2">Wonlab-2016</strain>
    </source>
</reference>
<dbReference type="Proteomes" id="UP001519460">
    <property type="component" value="Unassembled WGS sequence"/>
</dbReference>
<proteinExistence type="predicted"/>
<feature type="compositionally biased region" description="Basic and acidic residues" evidence="1">
    <location>
        <begin position="118"/>
        <end position="134"/>
    </location>
</feature>
<protein>
    <submittedName>
        <fullName evidence="2">Uncharacterized protein</fullName>
    </submittedName>
</protein>
<feature type="region of interest" description="Disordered" evidence="1">
    <location>
        <begin position="52"/>
        <end position="180"/>
    </location>
</feature>
<feature type="non-terminal residue" evidence="2">
    <location>
        <position position="218"/>
    </location>
</feature>
<accession>A0ABD0J8W8</accession>
<evidence type="ECO:0000313" key="2">
    <source>
        <dbReference type="EMBL" id="KAK7466045.1"/>
    </source>
</evidence>
<gene>
    <name evidence="2" type="ORF">BaRGS_00037415</name>
</gene>
<sequence length="218" mass="23701">TPGKKSGRNRRDGSRGRRPGRIVPSVIMDNIGAPEEIELRALSVRSEGNSLYEEVREGGHDATVQSRNRQSPMVDSDGYCVPAPTLVGSRSEGSRDRQDPSASGGYMDMGQGGYVDMTEGRKAARQREPDERNVLTELRPLSGTSRSTHLYEEVRDMSGDSATPPAPTRQSPRVGSDGYLVSVSSSSVNVHSNDRQDCAVSSGYMDMSGYVDMRREGN</sequence>
<keyword evidence="3" id="KW-1185">Reference proteome</keyword>
<evidence type="ECO:0000313" key="3">
    <source>
        <dbReference type="Proteomes" id="UP001519460"/>
    </source>
</evidence>
<name>A0ABD0J8W8_9CAEN</name>
<dbReference type="AlphaFoldDB" id="A0ABD0J8W8"/>
<evidence type="ECO:0000256" key="1">
    <source>
        <dbReference type="SAM" id="MobiDB-lite"/>
    </source>
</evidence>
<organism evidence="2 3">
    <name type="scientific">Batillaria attramentaria</name>
    <dbReference type="NCBI Taxonomy" id="370345"/>
    <lineage>
        <taxon>Eukaryota</taxon>
        <taxon>Metazoa</taxon>
        <taxon>Spiralia</taxon>
        <taxon>Lophotrochozoa</taxon>
        <taxon>Mollusca</taxon>
        <taxon>Gastropoda</taxon>
        <taxon>Caenogastropoda</taxon>
        <taxon>Sorbeoconcha</taxon>
        <taxon>Cerithioidea</taxon>
        <taxon>Batillariidae</taxon>
        <taxon>Batillaria</taxon>
    </lineage>
</organism>